<dbReference type="EMBL" id="PDKK01000006">
    <property type="protein sequence ID" value="RXK05527.1"/>
    <property type="molecule type" value="Genomic_DNA"/>
</dbReference>
<dbReference type="GO" id="GO:0008168">
    <property type="term" value="F:methyltransferase activity"/>
    <property type="evidence" value="ECO:0007669"/>
    <property type="project" value="UniProtKB-KW"/>
</dbReference>
<gene>
    <name evidence="2" type="ORF">CRV07_08425</name>
</gene>
<keyword evidence="2" id="KW-0808">Transferase</keyword>
<dbReference type="RefSeq" id="WP_129087279.1">
    <property type="nucleotide sequence ID" value="NZ_CP053836.1"/>
</dbReference>
<accession>A0A4Q1ARC4</accession>
<keyword evidence="2" id="KW-0489">Methyltransferase</keyword>
<evidence type="ECO:0000313" key="3">
    <source>
        <dbReference type="Proteomes" id="UP000289758"/>
    </source>
</evidence>
<organism evidence="2 3">
    <name type="scientific">Halarcobacter ebronensis</name>
    <dbReference type="NCBI Taxonomy" id="1462615"/>
    <lineage>
        <taxon>Bacteria</taxon>
        <taxon>Pseudomonadati</taxon>
        <taxon>Campylobacterota</taxon>
        <taxon>Epsilonproteobacteria</taxon>
        <taxon>Campylobacterales</taxon>
        <taxon>Arcobacteraceae</taxon>
        <taxon>Halarcobacter</taxon>
    </lineage>
</organism>
<dbReference type="Proteomes" id="UP000289758">
    <property type="component" value="Unassembled WGS sequence"/>
</dbReference>
<dbReference type="Gene3D" id="3.40.50.150">
    <property type="entry name" value="Vaccinia Virus protein VP39"/>
    <property type="match status" value="1"/>
</dbReference>
<dbReference type="AlphaFoldDB" id="A0A4Q1ARC4"/>
<proteinExistence type="predicted"/>
<keyword evidence="3" id="KW-1185">Reference proteome</keyword>
<sequence>MKRFTTEDIYQIYLYLKKELNSKKSASIEVLNPAFVKPHYSGEFVNLDTLEYRYRNYRVWSDLAQKLFCRISEIKELSKHTILIVFEKLDDKDSFHKTENNQEKYGSSSIFNRIDKNEEPEILLSYLEALNSVDLKKRKRVLNLGVNSADEFKIIKKYFETFCQIEFVGIDYCVSAINEAKKYFIEDKNCTFYAQDINSLDELNLGEFDLIISIGTLQSSNLEFNTLFMHIVQNYLKKDGAMILGFPNCRWIDGEIVYGARVPNYNYSELSTLFKDAVFCKKYLQQKKFRVTLTGKYYIFLTATSIKK</sequence>
<evidence type="ECO:0000313" key="2">
    <source>
        <dbReference type="EMBL" id="RXK05527.1"/>
    </source>
</evidence>
<feature type="domain" description="Methyltransferase" evidence="1">
    <location>
        <begin position="136"/>
        <end position="248"/>
    </location>
</feature>
<comment type="caution">
    <text evidence="2">The sequence shown here is derived from an EMBL/GenBank/DDBJ whole genome shotgun (WGS) entry which is preliminary data.</text>
</comment>
<reference evidence="2 3" key="1">
    <citation type="submission" date="2017-10" db="EMBL/GenBank/DDBJ databases">
        <title>Genomics of the genus Arcobacter.</title>
        <authorList>
            <person name="Perez-Cataluna A."/>
            <person name="Figueras M.J."/>
        </authorList>
    </citation>
    <scope>NUCLEOTIDE SEQUENCE [LARGE SCALE GENOMIC DNA]</scope>
    <source>
        <strain evidence="2 3">CECT 8441</strain>
    </source>
</reference>
<name>A0A4Q1ARC4_9BACT</name>
<dbReference type="SUPFAM" id="SSF53335">
    <property type="entry name" value="S-adenosyl-L-methionine-dependent methyltransferases"/>
    <property type="match status" value="1"/>
</dbReference>
<dbReference type="OrthoDB" id="60811at2"/>
<dbReference type="GO" id="GO:0032259">
    <property type="term" value="P:methylation"/>
    <property type="evidence" value="ECO:0007669"/>
    <property type="project" value="UniProtKB-KW"/>
</dbReference>
<dbReference type="CDD" id="cd02440">
    <property type="entry name" value="AdoMet_MTases"/>
    <property type="match status" value="1"/>
</dbReference>
<evidence type="ECO:0000259" key="1">
    <source>
        <dbReference type="Pfam" id="PF13847"/>
    </source>
</evidence>
<protein>
    <submittedName>
        <fullName evidence="2">Methyltransferase</fullName>
    </submittedName>
</protein>
<dbReference type="Pfam" id="PF13847">
    <property type="entry name" value="Methyltransf_31"/>
    <property type="match status" value="1"/>
</dbReference>
<dbReference type="InterPro" id="IPR025714">
    <property type="entry name" value="Methyltranfer_dom"/>
</dbReference>
<dbReference type="InterPro" id="IPR029063">
    <property type="entry name" value="SAM-dependent_MTases_sf"/>
</dbReference>